<dbReference type="Proteomes" id="UP000198900">
    <property type="component" value="Unassembled WGS sequence"/>
</dbReference>
<keyword evidence="2" id="KW-1185">Reference proteome</keyword>
<dbReference type="AlphaFoldDB" id="A0A7Z7FJW0"/>
<protein>
    <submittedName>
        <fullName evidence="1">Uncharacterized protein</fullName>
    </submittedName>
</protein>
<reference evidence="1" key="1">
    <citation type="submission" date="2016-10" db="EMBL/GenBank/DDBJ databases">
        <authorList>
            <person name="Varghese N."/>
            <person name="Submissions S."/>
        </authorList>
    </citation>
    <scope>NUCLEOTIDE SEQUENCE [LARGE SCALE GENOMIC DNA]</scope>
    <source>
        <strain evidence="1">YR281</strain>
    </source>
</reference>
<evidence type="ECO:0000313" key="1">
    <source>
        <dbReference type="EMBL" id="SDI67433.1"/>
    </source>
</evidence>
<proteinExistence type="predicted"/>
<evidence type="ECO:0000313" key="2">
    <source>
        <dbReference type="Proteomes" id="UP000198900"/>
    </source>
</evidence>
<dbReference type="EMBL" id="FNDI01000021">
    <property type="protein sequence ID" value="SDI67433.1"/>
    <property type="molecule type" value="Genomic_DNA"/>
</dbReference>
<gene>
    <name evidence="1" type="ORF">SAMN04487926_121153</name>
</gene>
<comment type="caution">
    <text evidence="1">The sequence shown here is derived from an EMBL/GenBank/DDBJ whole genome shotgun (WGS) entry which is preliminary data.</text>
</comment>
<organism evidence="1 2">
    <name type="scientific">Paraburkholderia steynii</name>
    <dbReference type="NCBI Taxonomy" id="1245441"/>
    <lineage>
        <taxon>Bacteria</taxon>
        <taxon>Pseudomonadati</taxon>
        <taxon>Pseudomonadota</taxon>
        <taxon>Betaproteobacteria</taxon>
        <taxon>Burkholderiales</taxon>
        <taxon>Burkholderiaceae</taxon>
        <taxon>Paraburkholderia</taxon>
    </lineage>
</organism>
<name>A0A7Z7FJW0_9BURK</name>
<sequence>MCDCEDGRRRCGKSAWHAPFVIYFGFHTNYTRTCQNKTAGLTQTGGFIDSTSSYADSVD</sequence>
<accession>A0A7Z7FJW0</accession>